<keyword evidence="2" id="KW-1185">Reference proteome</keyword>
<dbReference type="RefSeq" id="WP_204131044.1">
    <property type="nucleotide sequence ID" value="NZ_JAFDVD010000009.1"/>
</dbReference>
<evidence type="ECO:0000313" key="2">
    <source>
        <dbReference type="Proteomes" id="UP001430172"/>
    </source>
</evidence>
<protein>
    <recommendedName>
        <fullName evidence="3">Amino acid transporter</fullName>
    </recommendedName>
</protein>
<dbReference type="Pfam" id="PF10706">
    <property type="entry name" value="Aminoglyc_resit"/>
    <property type="match status" value="1"/>
</dbReference>
<sequence length="182" mass="19609">MSAAVLAAEDAAALVEGLLDAGVRCWVMGGWGVDALLGYATRPHHDLDLFVAVHDLPAAVDRLRDLGFVRAHEWEENRTVAVRERLCDTAFVERHPDGREVDVHGLHVGAGRARPAAADPWDLPDGALDAVGEIAGRPVPCVTADAQRALHRGYELPGTHLEDLRRLAALATPPRWTDTAEG</sequence>
<dbReference type="Gene3D" id="3.30.460.40">
    <property type="match status" value="1"/>
</dbReference>
<gene>
    <name evidence="1" type="ORF">JQN70_09220</name>
</gene>
<comment type="caution">
    <text evidence="1">The sequence shown here is derived from an EMBL/GenBank/DDBJ whole genome shotgun (WGS) entry which is preliminary data.</text>
</comment>
<evidence type="ECO:0008006" key="3">
    <source>
        <dbReference type="Google" id="ProtNLM"/>
    </source>
</evidence>
<name>A0ABS2CKY9_9MICO</name>
<proteinExistence type="predicted"/>
<reference evidence="1" key="1">
    <citation type="submission" date="2021-02" db="EMBL/GenBank/DDBJ databases">
        <title>Phycicoccus sp. MQZ13P-5T, whole genome shotgun sequence.</title>
        <authorList>
            <person name="Tuo L."/>
        </authorList>
    </citation>
    <scope>NUCLEOTIDE SEQUENCE</scope>
    <source>
        <strain evidence="1">MQZ13P-5</strain>
    </source>
</reference>
<dbReference type="InterPro" id="IPR043519">
    <property type="entry name" value="NT_sf"/>
</dbReference>
<evidence type="ECO:0000313" key="1">
    <source>
        <dbReference type="EMBL" id="MBM6400562.1"/>
    </source>
</evidence>
<organism evidence="1 2">
    <name type="scientific">Phycicoccus sonneratiae</name>
    <dbReference type="NCBI Taxonomy" id="2807628"/>
    <lineage>
        <taxon>Bacteria</taxon>
        <taxon>Bacillati</taxon>
        <taxon>Actinomycetota</taxon>
        <taxon>Actinomycetes</taxon>
        <taxon>Micrococcales</taxon>
        <taxon>Intrasporangiaceae</taxon>
        <taxon>Phycicoccus</taxon>
    </lineage>
</organism>
<dbReference type="SUPFAM" id="SSF81301">
    <property type="entry name" value="Nucleotidyltransferase"/>
    <property type="match status" value="1"/>
</dbReference>
<dbReference type="EMBL" id="JAFDVD010000009">
    <property type="protein sequence ID" value="MBM6400562.1"/>
    <property type="molecule type" value="Genomic_DNA"/>
</dbReference>
<dbReference type="Proteomes" id="UP001430172">
    <property type="component" value="Unassembled WGS sequence"/>
</dbReference>
<dbReference type="InterPro" id="IPR019646">
    <property type="entry name" value="Aminoglyc_AdlTrfase"/>
</dbReference>
<accession>A0ABS2CKY9</accession>